<reference evidence="2 3" key="1">
    <citation type="journal article" date="2006" name="Science">
        <title>The genome of black cottonwood, Populus trichocarpa (Torr. &amp; Gray).</title>
        <authorList>
            <person name="Tuskan G.A."/>
            <person name="Difazio S."/>
            <person name="Jansson S."/>
            <person name="Bohlmann J."/>
            <person name="Grigoriev I."/>
            <person name="Hellsten U."/>
            <person name="Putnam N."/>
            <person name="Ralph S."/>
            <person name="Rombauts S."/>
            <person name="Salamov A."/>
            <person name="Schein J."/>
            <person name="Sterck L."/>
            <person name="Aerts A."/>
            <person name="Bhalerao R.R."/>
            <person name="Bhalerao R.P."/>
            <person name="Blaudez D."/>
            <person name="Boerjan W."/>
            <person name="Brun A."/>
            <person name="Brunner A."/>
            <person name="Busov V."/>
            <person name="Campbell M."/>
            <person name="Carlson J."/>
            <person name="Chalot M."/>
            <person name="Chapman J."/>
            <person name="Chen G.L."/>
            <person name="Cooper D."/>
            <person name="Coutinho P.M."/>
            <person name="Couturier J."/>
            <person name="Covert S."/>
            <person name="Cronk Q."/>
            <person name="Cunningham R."/>
            <person name="Davis J."/>
            <person name="Degroeve S."/>
            <person name="Dejardin A."/>
            <person name="Depamphilis C."/>
            <person name="Detter J."/>
            <person name="Dirks B."/>
            <person name="Dubchak I."/>
            <person name="Duplessis S."/>
            <person name="Ehlting J."/>
            <person name="Ellis B."/>
            <person name="Gendler K."/>
            <person name="Goodstein D."/>
            <person name="Gribskov M."/>
            <person name="Grimwood J."/>
            <person name="Groover A."/>
            <person name="Gunter L."/>
            <person name="Hamberger B."/>
            <person name="Heinze B."/>
            <person name="Helariutta Y."/>
            <person name="Henrissat B."/>
            <person name="Holligan D."/>
            <person name="Holt R."/>
            <person name="Huang W."/>
            <person name="Islam-Faridi N."/>
            <person name="Jones S."/>
            <person name="Jones-Rhoades M."/>
            <person name="Jorgensen R."/>
            <person name="Joshi C."/>
            <person name="Kangasjarvi J."/>
            <person name="Karlsson J."/>
            <person name="Kelleher C."/>
            <person name="Kirkpatrick R."/>
            <person name="Kirst M."/>
            <person name="Kohler A."/>
            <person name="Kalluri U."/>
            <person name="Larimer F."/>
            <person name="Leebens-Mack J."/>
            <person name="Leple J.C."/>
            <person name="Locascio P."/>
            <person name="Lou Y."/>
            <person name="Lucas S."/>
            <person name="Martin F."/>
            <person name="Montanini B."/>
            <person name="Napoli C."/>
            <person name="Nelson D.R."/>
            <person name="Nelson C."/>
            <person name="Nieminen K."/>
            <person name="Nilsson O."/>
            <person name="Pereda V."/>
            <person name="Peter G."/>
            <person name="Philippe R."/>
            <person name="Pilate G."/>
            <person name="Poliakov A."/>
            <person name="Razumovskaya J."/>
            <person name="Richardson P."/>
            <person name="Rinaldi C."/>
            <person name="Ritland K."/>
            <person name="Rouze P."/>
            <person name="Ryaboy D."/>
            <person name="Schmutz J."/>
            <person name="Schrader J."/>
            <person name="Segerman B."/>
            <person name="Shin H."/>
            <person name="Siddiqui A."/>
            <person name="Sterky F."/>
            <person name="Terry A."/>
            <person name="Tsai C.J."/>
            <person name="Uberbacher E."/>
            <person name="Unneberg P."/>
            <person name="Vahala J."/>
            <person name="Wall K."/>
            <person name="Wessler S."/>
            <person name="Yang G."/>
            <person name="Yin T."/>
            <person name="Douglas C."/>
            <person name="Marra M."/>
            <person name="Sandberg G."/>
            <person name="Van de Peer Y."/>
            <person name="Rokhsar D."/>
        </authorList>
    </citation>
    <scope>NUCLEOTIDE SEQUENCE [LARGE SCALE GENOMIC DNA]</scope>
    <source>
        <strain evidence="3">cv. Nisqually</strain>
        <strain evidence="2">Nisqually-1</strain>
    </source>
</reference>
<dbReference type="InterPro" id="IPR045184">
    <property type="entry name" value="SMU1"/>
</dbReference>
<feature type="repeat" description="WD" evidence="1">
    <location>
        <begin position="69"/>
        <end position="95"/>
    </location>
</feature>
<dbReference type="Pfam" id="PF00400">
    <property type="entry name" value="WD40"/>
    <property type="match status" value="3"/>
</dbReference>
<gene>
    <name evidence="2" type="ORF">POPTR_001G460500</name>
</gene>
<dbReference type="SUPFAM" id="SSF50978">
    <property type="entry name" value="WD40 repeat-like"/>
    <property type="match status" value="1"/>
</dbReference>
<proteinExistence type="predicted"/>
<dbReference type="EMBL" id="CM009290">
    <property type="protein sequence ID" value="RQO86204.1"/>
    <property type="molecule type" value="Genomic_DNA"/>
</dbReference>
<dbReference type="Proteomes" id="UP000006729">
    <property type="component" value="Chromosome 1"/>
</dbReference>
<keyword evidence="3" id="KW-1185">Reference proteome</keyword>
<dbReference type="InterPro" id="IPR036322">
    <property type="entry name" value="WD40_repeat_dom_sf"/>
</dbReference>
<sequence length="151" mass="16799">MMHDDPVLCVDSEMLASGAKDGRIKVWCTRTGQCLRCIECAHSQGVTSLAFSCDGSQLLSASFDNTPSDGTRVVTDSSDCTVKVWDMKSTDCIHTFRTPPPLRVFFLNPICMIMIELHSLMGHTWDRIHPCYMSCFCLLQHIADCCLLCGL</sequence>
<protein>
    <submittedName>
        <fullName evidence="2">Uncharacterized protein</fullName>
    </submittedName>
</protein>
<reference evidence="2" key="2">
    <citation type="submission" date="2017-07" db="EMBL/GenBank/DDBJ databases">
        <title>WGS assembly of Populus trichocarpa.</title>
        <authorList>
            <person name="Tuskan G."/>
            <person name="Difazio S."/>
            <person name="Jansson S."/>
            <person name="Bohlmann J."/>
            <person name="Grigoriev I."/>
            <person name="Hellsten U."/>
            <person name="Putnam N."/>
            <person name="Ralph S."/>
            <person name="Rombauts S."/>
            <person name="Salamov A."/>
            <person name="Schein J."/>
            <person name="Sterck L."/>
            <person name="Aerts A."/>
            <person name="Bhalerao R."/>
            <person name="Bhalerao R."/>
            <person name="Blaudez D."/>
            <person name="Boerjan W."/>
            <person name="Brun A."/>
            <person name="Brunner A."/>
            <person name="Busov V."/>
            <person name="Campbell M."/>
            <person name="Carlson J."/>
            <person name="Chalot M."/>
            <person name="Chapman J."/>
            <person name="Chen G."/>
            <person name="Cooper D."/>
            <person name="Coutinho P."/>
            <person name="Couturier J."/>
            <person name="Covert S."/>
            <person name="Cronk Q."/>
            <person name="Cunningham R."/>
            <person name="Davis J."/>
            <person name="Degroeve S."/>
            <person name="Dejardin A."/>
            <person name="Depamphilis C."/>
            <person name="Detter J."/>
            <person name="Dirks B."/>
            <person name="Dubchak I."/>
            <person name="Duplessis S."/>
            <person name="Ehlting J."/>
            <person name="Ellis B."/>
            <person name="Gendler K."/>
            <person name="Goodstein D."/>
            <person name="Gribskov M."/>
            <person name="Grimwood J."/>
            <person name="Groover A."/>
            <person name="Gunter L."/>
            <person name="Hamberger B."/>
            <person name="Heinze B."/>
            <person name="Helariutta Y."/>
            <person name="Henrissat B."/>
            <person name="Holligan D."/>
            <person name="Holt R."/>
            <person name="Huang W."/>
            <person name="Islam-Faridi N."/>
            <person name="Jones S."/>
            <person name="Jones-Rhoades M."/>
            <person name="Jorgensen R."/>
            <person name="Joshi C."/>
            <person name="Kangasjarvi J."/>
            <person name="Karlsson J."/>
            <person name="Kelleher C."/>
            <person name="Kirkpatrick R."/>
            <person name="Kirst M."/>
            <person name="Kohler A."/>
            <person name="Kalluri U."/>
            <person name="Larimer F."/>
            <person name="Leebens-Mack J."/>
            <person name="Leple J."/>
            <person name="Locascio P."/>
            <person name="Lou Y."/>
            <person name="Lucas S."/>
            <person name="Martin F."/>
            <person name="Montanini B."/>
            <person name="Napoli C."/>
            <person name="Nelson D."/>
            <person name="Nelson C."/>
            <person name="Nieminen K."/>
            <person name="Nilsson O."/>
            <person name="Pereda V."/>
            <person name="Peter G."/>
            <person name="Philippe R."/>
            <person name="Pilate G."/>
            <person name="Poliakov A."/>
            <person name="Razumovskaya J."/>
            <person name="Richardson P."/>
            <person name="Rinaldi C."/>
            <person name="Ritland K."/>
            <person name="Rouze P."/>
            <person name="Ryaboy D."/>
            <person name="Schmutz J."/>
            <person name="Schrader J."/>
            <person name="Segerman B."/>
            <person name="Shin H."/>
            <person name="Siddiqui A."/>
            <person name="Sterky F."/>
            <person name="Terry A."/>
            <person name="Tsai C."/>
            <person name="Uberbacher E."/>
            <person name="Unneberg P."/>
            <person name="Vahala J."/>
            <person name="Wall K."/>
            <person name="Wessler S."/>
            <person name="Yang G."/>
            <person name="Yin T."/>
            <person name="Douglas C."/>
            <person name="Marra M."/>
            <person name="Sandberg G."/>
            <person name="Van De Peer Y."/>
            <person name="Rokhsar D."/>
        </authorList>
    </citation>
    <scope>NUCLEOTIDE SEQUENCE</scope>
    <source>
        <strain evidence="2">Nisqually-1</strain>
    </source>
</reference>
<dbReference type="Gene3D" id="2.130.10.10">
    <property type="entry name" value="YVTN repeat-like/Quinoprotein amine dehydrogenase"/>
    <property type="match status" value="2"/>
</dbReference>
<dbReference type="EMBL" id="CM009290">
    <property type="protein sequence ID" value="RQO86210.1"/>
    <property type="molecule type" value="Genomic_DNA"/>
</dbReference>
<evidence type="ECO:0000313" key="3">
    <source>
        <dbReference type="Proteomes" id="UP000006729"/>
    </source>
</evidence>
<accession>A0A3N7G159</accession>
<evidence type="ECO:0000256" key="1">
    <source>
        <dbReference type="PROSITE-ProRule" id="PRU00221"/>
    </source>
</evidence>
<organism evidence="2 3">
    <name type="scientific">Populus trichocarpa</name>
    <name type="common">Western balsam poplar</name>
    <name type="synonym">Populus balsamifera subsp. trichocarpa</name>
    <dbReference type="NCBI Taxonomy" id="3694"/>
    <lineage>
        <taxon>Eukaryota</taxon>
        <taxon>Viridiplantae</taxon>
        <taxon>Streptophyta</taxon>
        <taxon>Embryophyta</taxon>
        <taxon>Tracheophyta</taxon>
        <taxon>Spermatophyta</taxon>
        <taxon>Magnoliopsida</taxon>
        <taxon>eudicotyledons</taxon>
        <taxon>Gunneridae</taxon>
        <taxon>Pentapetalae</taxon>
        <taxon>rosids</taxon>
        <taxon>fabids</taxon>
        <taxon>Malpighiales</taxon>
        <taxon>Salicaceae</taxon>
        <taxon>Saliceae</taxon>
        <taxon>Populus</taxon>
    </lineage>
</organism>
<dbReference type="SMART" id="SM00320">
    <property type="entry name" value="WD40"/>
    <property type="match status" value="2"/>
</dbReference>
<feature type="repeat" description="WD" evidence="1">
    <location>
        <begin position="11"/>
        <end position="37"/>
    </location>
</feature>
<evidence type="ECO:0000313" key="2">
    <source>
        <dbReference type="EMBL" id="RQO86204.1"/>
    </source>
</evidence>
<dbReference type="InterPro" id="IPR015943">
    <property type="entry name" value="WD40/YVTN_repeat-like_dom_sf"/>
</dbReference>
<keyword evidence="1" id="KW-0853">WD repeat</keyword>
<dbReference type="GO" id="GO:0000398">
    <property type="term" value="P:mRNA splicing, via spliceosome"/>
    <property type="evidence" value="ECO:0007669"/>
    <property type="project" value="InterPro"/>
</dbReference>
<dbReference type="EMBL" id="CM009290">
    <property type="protein sequence ID" value="RQO86209.1"/>
    <property type="molecule type" value="Genomic_DNA"/>
</dbReference>
<dbReference type="InterPro" id="IPR001680">
    <property type="entry name" value="WD40_rpt"/>
</dbReference>
<dbReference type="PANTHER" id="PTHR22848">
    <property type="entry name" value="WD40 REPEAT PROTEIN"/>
    <property type="match status" value="1"/>
</dbReference>
<dbReference type="EMBL" id="CM009290">
    <property type="protein sequence ID" value="RQO86214.1"/>
    <property type="molecule type" value="Genomic_DNA"/>
</dbReference>
<dbReference type="AlphaFoldDB" id="A0A3N7G159"/>
<name>A0A3N7G159_POPTR</name>
<dbReference type="PROSITE" id="PS50082">
    <property type="entry name" value="WD_REPEATS_2"/>
    <property type="match status" value="2"/>
</dbReference>